<evidence type="ECO:0000256" key="12">
    <source>
        <dbReference type="ARBA" id="ARBA00022741"/>
    </source>
</evidence>
<dbReference type="EC" id="2.7.11.1" evidence="3"/>
<dbReference type="AlphaFoldDB" id="A0A0J8B284"/>
<evidence type="ECO:0000256" key="3">
    <source>
        <dbReference type="ARBA" id="ARBA00012513"/>
    </source>
</evidence>
<comment type="similarity">
    <text evidence="2">Belongs to the RLP family.</text>
</comment>
<evidence type="ECO:0000256" key="15">
    <source>
        <dbReference type="ARBA" id="ARBA00022989"/>
    </source>
</evidence>
<name>A0A0J8B284_BETVV</name>
<evidence type="ECO:0000256" key="4">
    <source>
        <dbReference type="ARBA" id="ARBA00022475"/>
    </source>
</evidence>
<evidence type="ECO:0000259" key="23">
    <source>
        <dbReference type="PROSITE" id="PS50011"/>
    </source>
</evidence>
<evidence type="ECO:0000256" key="8">
    <source>
        <dbReference type="ARBA" id="ARBA00022679"/>
    </source>
</evidence>
<keyword evidence="25" id="KW-1185">Reference proteome</keyword>
<keyword evidence="15 22" id="KW-1133">Transmembrane helix</keyword>
<comment type="catalytic activity">
    <reaction evidence="19">
        <text>L-threonyl-[protein] + ATP = O-phospho-L-threonyl-[protein] + ADP + H(+)</text>
        <dbReference type="Rhea" id="RHEA:46608"/>
        <dbReference type="Rhea" id="RHEA-COMP:11060"/>
        <dbReference type="Rhea" id="RHEA-COMP:11605"/>
        <dbReference type="ChEBI" id="CHEBI:15378"/>
        <dbReference type="ChEBI" id="CHEBI:30013"/>
        <dbReference type="ChEBI" id="CHEBI:30616"/>
        <dbReference type="ChEBI" id="CHEBI:61977"/>
        <dbReference type="ChEBI" id="CHEBI:456216"/>
        <dbReference type="EC" id="2.7.11.1"/>
    </reaction>
</comment>
<keyword evidence="8" id="KW-0808">Transferase</keyword>
<dbReference type="PROSITE" id="PS50011">
    <property type="entry name" value="PROTEIN_KINASE_DOM"/>
    <property type="match status" value="1"/>
</dbReference>
<dbReference type="FunFam" id="3.30.200.20:FF:000432">
    <property type="entry name" value="LRR receptor-like serine/threonine-protein kinase EFR"/>
    <property type="match status" value="1"/>
</dbReference>
<evidence type="ECO:0000256" key="17">
    <source>
        <dbReference type="ARBA" id="ARBA00023170"/>
    </source>
</evidence>
<dbReference type="SUPFAM" id="SSF56112">
    <property type="entry name" value="Protein kinase-like (PK-like)"/>
    <property type="match status" value="1"/>
</dbReference>
<comment type="subcellular location">
    <subcellularLocation>
        <location evidence="1">Cell membrane</location>
        <topology evidence="1">Single-pass membrane protein</topology>
    </subcellularLocation>
</comment>
<keyword evidence="5" id="KW-0723">Serine/threonine-protein kinase</keyword>
<keyword evidence="7" id="KW-0433">Leucine-rich repeat</keyword>
<evidence type="ECO:0000313" key="24">
    <source>
        <dbReference type="EMBL" id="KMS95194.1"/>
    </source>
</evidence>
<evidence type="ECO:0000256" key="7">
    <source>
        <dbReference type="ARBA" id="ARBA00022614"/>
    </source>
</evidence>
<dbReference type="SMART" id="SM00220">
    <property type="entry name" value="S_TKc"/>
    <property type="match status" value="1"/>
</dbReference>
<keyword evidence="12 21" id="KW-0547">Nucleotide-binding</keyword>
<evidence type="ECO:0000256" key="5">
    <source>
        <dbReference type="ARBA" id="ARBA00022527"/>
    </source>
</evidence>
<dbReference type="EMBL" id="KQ090520">
    <property type="protein sequence ID" value="KMS95194.1"/>
    <property type="molecule type" value="Genomic_DNA"/>
</dbReference>
<evidence type="ECO:0000256" key="16">
    <source>
        <dbReference type="ARBA" id="ARBA00023136"/>
    </source>
</evidence>
<sequence>MFMANHNELSGVVPDSIGKLPDLRILFLRENQLSGIIPPSLGNLTKLSILSLFENNFEGEIPSSLGNCSSLTSLYLASNNLSGSIPLQLFSLPGLSMAINLSGNHLSGFLPQEVGQLNNLNGLELSRNLLSGLIPSSLGSCIALEYLYLGENNFHGNIPDAFRSLHGLLELDLSYNNLSGTIPQFLADIQFRWLNLSHNNLEGEVPIGGIFSNATGFFVSGNSRLCGGIPELMLPPCNVSGKQVPKKKLIITIVSAVAGVGLVLGILVSLYILWHRKKTKEFKSFAYMENFPNLSYQALLKATNGFSSEYLIGSGSSGVVYRGILEDGSIVAVKVFNLEHHGALKSFMAECQVLQNTRHRNLVKVITACSSVDYQGREFKALVYEYMVNGSLDYWLHPDNAISKVENTYKTSKKLNLHQRLDIAVDIAYSLDYLHHQGDTCIVHCDLKPSNVLLDDEMVVHVADYGLAKMLLKGRNSFHANQSTSIGVRGTIGYTPPEYGEGNEVSTAGDVYSYGILLLEMLTGKRPTNDMFKGGFTIHCYVKEALADQMTTILDHALLQDIEFETDRSAMLEALTSTLKIALSCSTEVPRERLDMAYVAESLSSIRYKFNTNSLLCSDKAGEFKQGAITQV</sequence>
<dbReference type="SUPFAM" id="SSF52058">
    <property type="entry name" value="L domain-like"/>
    <property type="match status" value="1"/>
</dbReference>
<dbReference type="eggNOG" id="ENOG502QPYS">
    <property type="taxonomic scope" value="Eukaryota"/>
</dbReference>
<accession>A0A0J8B284</accession>
<evidence type="ECO:0000313" key="25">
    <source>
        <dbReference type="Proteomes" id="UP000035740"/>
    </source>
</evidence>
<dbReference type="PROSITE" id="PS00108">
    <property type="entry name" value="PROTEIN_KINASE_ST"/>
    <property type="match status" value="1"/>
</dbReference>
<dbReference type="Proteomes" id="UP000035740">
    <property type="component" value="Unassembled WGS sequence"/>
</dbReference>
<evidence type="ECO:0000256" key="11">
    <source>
        <dbReference type="ARBA" id="ARBA00022737"/>
    </source>
</evidence>
<keyword evidence="11" id="KW-0677">Repeat</keyword>
<evidence type="ECO:0000256" key="19">
    <source>
        <dbReference type="ARBA" id="ARBA00047899"/>
    </source>
</evidence>
<keyword evidence="9 22" id="KW-0812">Transmembrane</keyword>
<dbReference type="OMA" id="TIDIACA"/>
<keyword evidence="18" id="KW-0325">Glycoprotein</keyword>
<dbReference type="Pfam" id="PF00560">
    <property type="entry name" value="LRR_1"/>
    <property type="match status" value="2"/>
</dbReference>
<dbReference type="InterPro" id="IPR008271">
    <property type="entry name" value="Ser/Thr_kinase_AS"/>
</dbReference>
<dbReference type="OrthoDB" id="676979at2759"/>
<evidence type="ECO:0000256" key="14">
    <source>
        <dbReference type="ARBA" id="ARBA00022840"/>
    </source>
</evidence>
<dbReference type="InterPro" id="IPR011009">
    <property type="entry name" value="Kinase-like_dom_sf"/>
</dbReference>
<evidence type="ECO:0000256" key="22">
    <source>
        <dbReference type="SAM" id="Phobius"/>
    </source>
</evidence>
<dbReference type="Gene3D" id="3.80.10.10">
    <property type="entry name" value="Ribonuclease Inhibitor"/>
    <property type="match status" value="1"/>
</dbReference>
<feature type="transmembrane region" description="Helical" evidence="22">
    <location>
        <begin position="249"/>
        <end position="274"/>
    </location>
</feature>
<evidence type="ECO:0000256" key="2">
    <source>
        <dbReference type="ARBA" id="ARBA00009592"/>
    </source>
</evidence>
<protein>
    <recommendedName>
        <fullName evidence="3">non-specific serine/threonine protein kinase</fullName>
        <ecNumber evidence="3">2.7.11.1</ecNumber>
    </recommendedName>
</protein>
<dbReference type="FunFam" id="3.80.10.10:FF:000111">
    <property type="entry name" value="LRR receptor-like serine/threonine-protein kinase ERECTA"/>
    <property type="match status" value="1"/>
</dbReference>
<comment type="catalytic activity">
    <reaction evidence="20">
        <text>L-seryl-[protein] + ATP = O-phospho-L-seryl-[protein] + ADP + H(+)</text>
        <dbReference type="Rhea" id="RHEA:17989"/>
        <dbReference type="Rhea" id="RHEA-COMP:9863"/>
        <dbReference type="Rhea" id="RHEA-COMP:11604"/>
        <dbReference type="ChEBI" id="CHEBI:15378"/>
        <dbReference type="ChEBI" id="CHEBI:29999"/>
        <dbReference type="ChEBI" id="CHEBI:30616"/>
        <dbReference type="ChEBI" id="CHEBI:83421"/>
        <dbReference type="ChEBI" id="CHEBI:456216"/>
        <dbReference type="EC" id="2.7.11.1"/>
    </reaction>
</comment>
<dbReference type="Gene3D" id="1.10.510.10">
    <property type="entry name" value="Transferase(Phosphotransferase) domain 1"/>
    <property type="match status" value="1"/>
</dbReference>
<dbReference type="InterPro" id="IPR032675">
    <property type="entry name" value="LRR_dom_sf"/>
</dbReference>
<dbReference type="GO" id="GO:0004674">
    <property type="term" value="F:protein serine/threonine kinase activity"/>
    <property type="evidence" value="ECO:0007669"/>
    <property type="project" value="UniProtKB-KW"/>
</dbReference>
<dbReference type="Gramene" id="KMS95194">
    <property type="protein sequence ID" value="KMS95194"/>
    <property type="gene ID" value="BVRB_011450"/>
</dbReference>
<evidence type="ECO:0000256" key="13">
    <source>
        <dbReference type="ARBA" id="ARBA00022777"/>
    </source>
</evidence>
<feature type="binding site" evidence="21">
    <location>
        <position position="334"/>
    </location>
    <ligand>
        <name>ATP</name>
        <dbReference type="ChEBI" id="CHEBI:30616"/>
    </ligand>
</feature>
<gene>
    <name evidence="24" type="ORF">BVRB_011450</name>
</gene>
<keyword evidence="6" id="KW-0597">Phosphoprotein</keyword>
<evidence type="ECO:0000256" key="10">
    <source>
        <dbReference type="ARBA" id="ARBA00022729"/>
    </source>
</evidence>
<dbReference type="PANTHER" id="PTHR27008:SF596">
    <property type="entry name" value="OS02G0215500 PROTEIN"/>
    <property type="match status" value="1"/>
</dbReference>
<proteinExistence type="inferred from homology"/>
<dbReference type="Gene3D" id="3.30.200.20">
    <property type="entry name" value="Phosphorylase Kinase, domain 1"/>
    <property type="match status" value="1"/>
</dbReference>
<feature type="domain" description="Protein kinase" evidence="23">
    <location>
        <begin position="306"/>
        <end position="579"/>
    </location>
</feature>
<evidence type="ECO:0000256" key="9">
    <source>
        <dbReference type="ARBA" id="ARBA00022692"/>
    </source>
</evidence>
<keyword evidence="13" id="KW-0418">Kinase</keyword>
<dbReference type="FunFam" id="3.80.10.10:FF:000383">
    <property type="entry name" value="Leucine-rich repeat receptor protein kinase EMS1"/>
    <property type="match status" value="1"/>
</dbReference>
<evidence type="ECO:0000256" key="18">
    <source>
        <dbReference type="ARBA" id="ARBA00023180"/>
    </source>
</evidence>
<evidence type="ECO:0000256" key="6">
    <source>
        <dbReference type="ARBA" id="ARBA00022553"/>
    </source>
</evidence>
<dbReference type="Pfam" id="PF13855">
    <property type="entry name" value="LRR_8"/>
    <property type="match status" value="2"/>
</dbReference>
<dbReference type="Pfam" id="PF00069">
    <property type="entry name" value="Pkinase"/>
    <property type="match status" value="1"/>
</dbReference>
<dbReference type="InterPro" id="IPR001611">
    <property type="entry name" value="Leu-rich_rpt"/>
</dbReference>
<dbReference type="InterPro" id="IPR000719">
    <property type="entry name" value="Prot_kinase_dom"/>
</dbReference>
<reference evidence="24 25" key="1">
    <citation type="journal article" date="2014" name="Nature">
        <title>The genome of the recently domesticated crop plant sugar beet (Beta vulgaris).</title>
        <authorList>
            <person name="Dohm J.C."/>
            <person name="Minoche A.E."/>
            <person name="Holtgrawe D."/>
            <person name="Capella-Gutierrez S."/>
            <person name="Zakrzewski F."/>
            <person name="Tafer H."/>
            <person name="Rupp O."/>
            <person name="Sorensen T.R."/>
            <person name="Stracke R."/>
            <person name="Reinhardt R."/>
            <person name="Goesmann A."/>
            <person name="Kraft T."/>
            <person name="Schulz B."/>
            <person name="Stadler P.F."/>
            <person name="Schmidt T."/>
            <person name="Gabaldon T."/>
            <person name="Lehrach H."/>
            <person name="Weisshaar B."/>
            <person name="Himmelbauer H."/>
        </authorList>
    </citation>
    <scope>NUCLEOTIDE SEQUENCE [LARGE SCALE GENOMIC DNA]</scope>
    <source>
        <tissue evidence="24">Taproot</tissue>
    </source>
</reference>
<keyword evidence="10" id="KW-0732">Signal</keyword>
<dbReference type="GO" id="GO:0005886">
    <property type="term" value="C:plasma membrane"/>
    <property type="evidence" value="ECO:0007669"/>
    <property type="project" value="UniProtKB-SubCell"/>
</dbReference>
<dbReference type="PANTHER" id="PTHR27008">
    <property type="entry name" value="OS04G0122200 PROTEIN"/>
    <property type="match status" value="1"/>
</dbReference>
<keyword evidence="4" id="KW-1003">Cell membrane</keyword>
<keyword evidence="14 21" id="KW-0067">ATP-binding</keyword>
<dbReference type="PROSITE" id="PS00107">
    <property type="entry name" value="PROTEIN_KINASE_ATP"/>
    <property type="match status" value="1"/>
</dbReference>
<evidence type="ECO:0000256" key="21">
    <source>
        <dbReference type="PROSITE-ProRule" id="PRU10141"/>
    </source>
</evidence>
<dbReference type="InterPro" id="IPR051809">
    <property type="entry name" value="Plant_receptor-like_S/T_kinase"/>
</dbReference>
<dbReference type="GO" id="GO:0005524">
    <property type="term" value="F:ATP binding"/>
    <property type="evidence" value="ECO:0007669"/>
    <property type="project" value="UniProtKB-UniRule"/>
</dbReference>
<dbReference type="FunFam" id="1.10.510.10:FF:000358">
    <property type="entry name" value="Putative leucine-rich repeat receptor-like serine/threonine-protein kinase"/>
    <property type="match status" value="1"/>
</dbReference>
<evidence type="ECO:0000256" key="20">
    <source>
        <dbReference type="ARBA" id="ARBA00048679"/>
    </source>
</evidence>
<organism evidence="24 25">
    <name type="scientific">Beta vulgaris subsp. vulgaris</name>
    <name type="common">Beet</name>
    <dbReference type="NCBI Taxonomy" id="3555"/>
    <lineage>
        <taxon>Eukaryota</taxon>
        <taxon>Viridiplantae</taxon>
        <taxon>Streptophyta</taxon>
        <taxon>Embryophyta</taxon>
        <taxon>Tracheophyta</taxon>
        <taxon>Spermatophyta</taxon>
        <taxon>Magnoliopsida</taxon>
        <taxon>eudicotyledons</taxon>
        <taxon>Gunneridae</taxon>
        <taxon>Pentapetalae</taxon>
        <taxon>Caryophyllales</taxon>
        <taxon>Chenopodiaceae</taxon>
        <taxon>Betoideae</taxon>
        <taxon>Beta</taxon>
    </lineage>
</organism>
<dbReference type="InterPro" id="IPR017441">
    <property type="entry name" value="Protein_kinase_ATP_BS"/>
</dbReference>
<keyword evidence="17" id="KW-0675">Receptor</keyword>
<keyword evidence="16 22" id="KW-0472">Membrane</keyword>
<evidence type="ECO:0000256" key="1">
    <source>
        <dbReference type="ARBA" id="ARBA00004162"/>
    </source>
</evidence>